<comment type="caution">
    <text evidence="2">The sequence shown here is derived from an EMBL/GenBank/DDBJ whole genome shotgun (WGS) entry which is preliminary data.</text>
</comment>
<gene>
    <name evidence="2" type="ORF">IW245_003322</name>
</gene>
<keyword evidence="1" id="KW-0812">Transmembrane</keyword>
<proteinExistence type="predicted"/>
<feature type="transmembrane region" description="Helical" evidence="1">
    <location>
        <begin position="116"/>
        <end position="135"/>
    </location>
</feature>
<keyword evidence="3" id="KW-1185">Reference proteome</keyword>
<feature type="transmembrane region" description="Helical" evidence="1">
    <location>
        <begin position="383"/>
        <end position="402"/>
    </location>
</feature>
<feature type="transmembrane region" description="Helical" evidence="1">
    <location>
        <begin position="260"/>
        <end position="276"/>
    </location>
</feature>
<feature type="transmembrane region" description="Helical" evidence="1">
    <location>
        <begin position="179"/>
        <end position="208"/>
    </location>
</feature>
<keyword evidence="1" id="KW-1133">Transmembrane helix</keyword>
<organism evidence="2 3">
    <name type="scientific">Longispora fulva</name>
    <dbReference type="NCBI Taxonomy" id="619741"/>
    <lineage>
        <taxon>Bacteria</taxon>
        <taxon>Bacillati</taxon>
        <taxon>Actinomycetota</taxon>
        <taxon>Actinomycetes</taxon>
        <taxon>Micromonosporales</taxon>
        <taxon>Micromonosporaceae</taxon>
        <taxon>Longispora</taxon>
    </lineage>
</organism>
<keyword evidence="1" id="KW-0472">Membrane</keyword>
<evidence type="ECO:0000256" key="1">
    <source>
        <dbReference type="SAM" id="Phobius"/>
    </source>
</evidence>
<feature type="transmembrane region" description="Helical" evidence="1">
    <location>
        <begin position="282"/>
        <end position="315"/>
    </location>
</feature>
<feature type="transmembrane region" description="Helical" evidence="1">
    <location>
        <begin position="422"/>
        <end position="440"/>
    </location>
</feature>
<feature type="transmembrane region" description="Helical" evidence="1">
    <location>
        <begin position="24"/>
        <end position="51"/>
    </location>
</feature>
<feature type="transmembrane region" description="Helical" evidence="1">
    <location>
        <begin position="147"/>
        <end position="167"/>
    </location>
</feature>
<protein>
    <submittedName>
        <fullName evidence="2">Uncharacterized protein</fullName>
    </submittedName>
</protein>
<reference evidence="2" key="1">
    <citation type="submission" date="2020-11" db="EMBL/GenBank/DDBJ databases">
        <title>Sequencing the genomes of 1000 actinobacteria strains.</title>
        <authorList>
            <person name="Klenk H.-P."/>
        </authorList>
    </citation>
    <scope>NUCLEOTIDE SEQUENCE</scope>
    <source>
        <strain evidence="2">DSM 45356</strain>
    </source>
</reference>
<dbReference type="Proteomes" id="UP000622552">
    <property type="component" value="Unassembled WGS sequence"/>
</dbReference>
<evidence type="ECO:0000313" key="2">
    <source>
        <dbReference type="EMBL" id="MBG6137128.1"/>
    </source>
</evidence>
<dbReference type="EMBL" id="JADOUF010000001">
    <property type="protein sequence ID" value="MBG6137128.1"/>
    <property type="molecule type" value="Genomic_DNA"/>
</dbReference>
<name>A0A8J7GRZ5_9ACTN</name>
<evidence type="ECO:0000313" key="3">
    <source>
        <dbReference type="Proteomes" id="UP000622552"/>
    </source>
</evidence>
<feature type="transmembrane region" description="Helical" evidence="1">
    <location>
        <begin position="87"/>
        <end position="104"/>
    </location>
</feature>
<accession>A0A8J7GRZ5</accession>
<sequence length="473" mass="50029">MASPGTALFAPGLARVVPFAALPAAVLLGAAVVLLPVPVLLCVVVLALAAVVWWRPVVAAYGLIGVTPLVAGIDRGGLIPVLRPSEVLLLLFGGTLALRAVVRWRGAVRLPRPNRVEVAILLLAVTSSILPLAWMGLIQREISRDDILHALVLWKYLFVYAIVRYGVGTEAQVRRCLWLSLAAAGVVGLIGVLEALGIFGVQGMLVRFYDLFGASDRELRANQASSTLSLPGATADLMILNLAVARGLWVRTSAARQRMLLAAAFLVFVFGALAAGEFSSTIGLFVGIVAVAFVSGAPGLTLLAIPGSLLAYPILRPVIERRLSGFQSASGVPASWVGRLNNLRTYFWPELFSRWNFVLGVRPSARVPVSSQITGYVWIESGYTWLLWGGGIPLLCSFLWFANVVARAGWRAARDLTSARGAAATGAFAGIAVIVVLMAFDPHLTYRGSADAFFGLLALAGLGGAARDDQGGA</sequence>
<dbReference type="RefSeq" id="WP_197004029.1">
    <property type="nucleotide sequence ID" value="NZ_BONS01000022.1"/>
</dbReference>
<dbReference type="AlphaFoldDB" id="A0A8J7GRZ5"/>